<evidence type="ECO:0000256" key="15">
    <source>
        <dbReference type="SAM" id="SignalP"/>
    </source>
</evidence>
<evidence type="ECO:0000256" key="12">
    <source>
        <dbReference type="ARBA" id="ARBA00023170"/>
    </source>
</evidence>
<dbReference type="EC" id="2.7.10.1" evidence="2"/>
<proteinExistence type="predicted"/>
<evidence type="ECO:0000256" key="9">
    <source>
        <dbReference type="ARBA" id="ARBA00022989"/>
    </source>
</evidence>
<evidence type="ECO:0000256" key="4">
    <source>
        <dbReference type="ARBA" id="ARBA00022679"/>
    </source>
</evidence>
<feature type="chain" id="PRO_5043539337" description="receptor protein-tyrosine kinase" evidence="15">
    <location>
        <begin position="22"/>
        <end position="298"/>
    </location>
</feature>
<dbReference type="InterPro" id="IPR009030">
    <property type="entry name" value="Growth_fac_rcpt_cys_sf"/>
</dbReference>
<evidence type="ECO:0000256" key="10">
    <source>
        <dbReference type="ARBA" id="ARBA00023136"/>
    </source>
</evidence>
<keyword evidence="3" id="KW-0597">Phosphoprotein</keyword>
<comment type="caution">
    <text evidence="18">The sequence shown here is derived from an EMBL/GenBank/DDBJ whole genome shotgun (WGS) entry which is preliminary data.</text>
</comment>
<keyword evidence="12" id="KW-0675">Receptor</keyword>
<dbReference type="Gene3D" id="3.80.20.20">
    <property type="entry name" value="Receptor L-domain"/>
    <property type="match status" value="1"/>
</dbReference>
<dbReference type="Gene3D" id="2.10.220.10">
    <property type="entry name" value="Hormone Receptor, Insulin-like Growth Factor Receptor 1, Chain A, domain 2"/>
    <property type="match status" value="1"/>
</dbReference>
<evidence type="ECO:0000256" key="8">
    <source>
        <dbReference type="ARBA" id="ARBA00022840"/>
    </source>
</evidence>
<keyword evidence="19" id="KW-1185">Reference proteome</keyword>
<dbReference type="Pfam" id="PF01030">
    <property type="entry name" value="Recep_L_domain"/>
    <property type="match status" value="1"/>
</dbReference>
<keyword evidence="6" id="KW-0547">Nucleotide-binding</keyword>
<gene>
    <name evidence="18" type="ORF">GSLYS_00009340001</name>
</gene>
<evidence type="ECO:0000256" key="14">
    <source>
        <dbReference type="ARBA" id="ARBA00051243"/>
    </source>
</evidence>
<feature type="domain" description="Furin-like cysteine-rich" evidence="16">
    <location>
        <begin position="208"/>
        <end position="296"/>
    </location>
</feature>
<keyword evidence="15" id="KW-0732">Signal</keyword>
<dbReference type="Proteomes" id="UP001497497">
    <property type="component" value="Unassembled WGS sequence"/>
</dbReference>
<dbReference type="InterPro" id="IPR000494">
    <property type="entry name" value="Rcpt_L-dom"/>
</dbReference>
<keyword evidence="11" id="KW-0829">Tyrosine-protein kinase</keyword>
<name>A0AAV2HMV2_LYMST</name>
<keyword evidence="7" id="KW-0418">Kinase</keyword>
<keyword evidence="10" id="KW-0472">Membrane</keyword>
<dbReference type="SMART" id="SM00261">
    <property type="entry name" value="FU"/>
    <property type="match status" value="1"/>
</dbReference>
<dbReference type="EMBL" id="CAXITT010000200">
    <property type="protein sequence ID" value="CAL1535380.1"/>
    <property type="molecule type" value="Genomic_DNA"/>
</dbReference>
<dbReference type="SUPFAM" id="SSF57184">
    <property type="entry name" value="Growth factor receptor domain"/>
    <property type="match status" value="1"/>
</dbReference>
<keyword evidence="8" id="KW-0067">ATP-binding</keyword>
<dbReference type="SUPFAM" id="SSF52058">
    <property type="entry name" value="L domain-like"/>
    <property type="match status" value="1"/>
</dbReference>
<evidence type="ECO:0000256" key="7">
    <source>
        <dbReference type="ARBA" id="ARBA00022777"/>
    </source>
</evidence>
<accession>A0AAV2HMV2</accession>
<feature type="signal peptide" evidence="15">
    <location>
        <begin position="1"/>
        <end position="21"/>
    </location>
</feature>
<evidence type="ECO:0000313" key="19">
    <source>
        <dbReference type="Proteomes" id="UP001497497"/>
    </source>
</evidence>
<evidence type="ECO:0000256" key="13">
    <source>
        <dbReference type="ARBA" id="ARBA00023180"/>
    </source>
</evidence>
<keyword evidence="13" id="KW-0325">Glycoprotein</keyword>
<sequence length="298" mass="33343">MSAVSLFLFSTLAVLFACVSSINLRIDEQEERECYGTTVGFGYSGTLEFHYQHLRKRYAGCTYIHGNLEVTNLVDPKLNYDLSFLKTIRYVSGYVLIGLITEVERIPLNSLEVIRGNNTYSIMGDDYSLVVVLTSRSEEDSSGVKHITGLKEIHLPQLKELSAGKVLFTGNPSLGYINTVDWEPIVRGRWDAVHFQEHAYNDSVAHNNDTSICDGGTRWGDDRTLCQQVIKSTTCHETCDGRCFGPGSDECCHSSCAVGCDGPEDEQCFVCKDYLYETHCVGFCPARAYPKLQKCVQY</sequence>
<dbReference type="CDD" id="cd00064">
    <property type="entry name" value="FU"/>
    <property type="match status" value="1"/>
</dbReference>
<evidence type="ECO:0000256" key="6">
    <source>
        <dbReference type="ARBA" id="ARBA00022741"/>
    </source>
</evidence>
<dbReference type="Pfam" id="PF00757">
    <property type="entry name" value="Furin-like"/>
    <property type="match status" value="1"/>
</dbReference>
<dbReference type="InterPro" id="IPR036941">
    <property type="entry name" value="Rcpt_L-dom_sf"/>
</dbReference>
<dbReference type="GO" id="GO:0016020">
    <property type="term" value="C:membrane"/>
    <property type="evidence" value="ECO:0007669"/>
    <property type="project" value="UniProtKB-SubCell"/>
</dbReference>
<evidence type="ECO:0000256" key="1">
    <source>
        <dbReference type="ARBA" id="ARBA00004479"/>
    </source>
</evidence>
<keyword evidence="9" id="KW-1133">Transmembrane helix</keyword>
<keyword evidence="4" id="KW-0808">Transferase</keyword>
<evidence type="ECO:0000256" key="11">
    <source>
        <dbReference type="ARBA" id="ARBA00023137"/>
    </source>
</evidence>
<evidence type="ECO:0000256" key="5">
    <source>
        <dbReference type="ARBA" id="ARBA00022692"/>
    </source>
</evidence>
<dbReference type="InterPro" id="IPR006211">
    <property type="entry name" value="Furin-like_Cys-rich_dom"/>
</dbReference>
<dbReference type="AlphaFoldDB" id="A0AAV2HMV2"/>
<protein>
    <recommendedName>
        <fullName evidence="2">receptor protein-tyrosine kinase</fullName>
        <ecNumber evidence="2">2.7.10.1</ecNumber>
    </recommendedName>
</protein>
<evidence type="ECO:0000259" key="16">
    <source>
        <dbReference type="Pfam" id="PF00757"/>
    </source>
</evidence>
<dbReference type="GO" id="GO:0005524">
    <property type="term" value="F:ATP binding"/>
    <property type="evidence" value="ECO:0007669"/>
    <property type="project" value="UniProtKB-KW"/>
</dbReference>
<dbReference type="GO" id="GO:0004714">
    <property type="term" value="F:transmembrane receptor protein tyrosine kinase activity"/>
    <property type="evidence" value="ECO:0007669"/>
    <property type="project" value="UniProtKB-EC"/>
</dbReference>
<reference evidence="18 19" key="1">
    <citation type="submission" date="2024-04" db="EMBL/GenBank/DDBJ databases">
        <authorList>
            <consortium name="Genoscope - CEA"/>
            <person name="William W."/>
        </authorList>
    </citation>
    <scope>NUCLEOTIDE SEQUENCE [LARGE SCALE GENOMIC DNA]</scope>
</reference>
<comment type="subcellular location">
    <subcellularLocation>
        <location evidence="1">Membrane</location>
        <topology evidence="1">Single-pass type I membrane protein</topology>
    </subcellularLocation>
</comment>
<comment type="catalytic activity">
    <reaction evidence="14">
        <text>L-tyrosyl-[protein] + ATP = O-phospho-L-tyrosyl-[protein] + ADP + H(+)</text>
        <dbReference type="Rhea" id="RHEA:10596"/>
        <dbReference type="Rhea" id="RHEA-COMP:10136"/>
        <dbReference type="Rhea" id="RHEA-COMP:20101"/>
        <dbReference type="ChEBI" id="CHEBI:15378"/>
        <dbReference type="ChEBI" id="CHEBI:30616"/>
        <dbReference type="ChEBI" id="CHEBI:46858"/>
        <dbReference type="ChEBI" id="CHEBI:61978"/>
        <dbReference type="ChEBI" id="CHEBI:456216"/>
        <dbReference type="EC" id="2.7.10.1"/>
    </reaction>
</comment>
<evidence type="ECO:0000313" key="18">
    <source>
        <dbReference type="EMBL" id="CAL1535380.1"/>
    </source>
</evidence>
<keyword evidence="5" id="KW-0812">Transmembrane</keyword>
<dbReference type="InterPro" id="IPR006212">
    <property type="entry name" value="Furin_repeat"/>
</dbReference>
<feature type="domain" description="Receptor L-domain" evidence="17">
    <location>
        <begin position="60"/>
        <end position="184"/>
    </location>
</feature>
<organism evidence="18 19">
    <name type="scientific">Lymnaea stagnalis</name>
    <name type="common">Great pond snail</name>
    <name type="synonym">Helix stagnalis</name>
    <dbReference type="NCBI Taxonomy" id="6523"/>
    <lineage>
        <taxon>Eukaryota</taxon>
        <taxon>Metazoa</taxon>
        <taxon>Spiralia</taxon>
        <taxon>Lophotrochozoa</taxon>
        <taxon>Mollusca</taxon>
        <taxon>Gastropoda</taxon>
        <taxon>Heterobranchia</taxon>
        <taxon>Euthyneura</taxon>
        <taxon>Panpulmonata</taxon>
        <taxon>Hygrophila</taxon>
        <taxon>Lymnaeoidea</taxon>
        <taxon>Lymnaeidae</taxon>
        <taxon>Lymnaea</taxon>
    </lineage>
</organism>
<evidence type="ECO:0000256" key="2">
    <source>
        <dbReference type="ARBA" id="ARBA00011902"/>
    </source>
</evidence>
<evidence type="ECO:0000256" key="3">
    <source>
        <dbReference type="ARBA" id="ARBA00022553"/>
    </source>
</evidence>
<evidence type="ECO:0000259" key="17">
    <source>
        <dbReference type="Pfam" id="PF01030"/>
    </source>
</evidence>